<feature type="region of interest" description="Disordered" evidence="2">
    <location>
        <begin position="800"/>
        <end position="822"/>
    </location>
</feature>
<dbReference type="CDD" id="cd01647">
    <property type="entry name" value="RT_LTR"/>
    <property type="match status" value="1"/>
</dbReference>
<feature type="compositionally biased region" description="Polar residues" evidence="2">
    <location>
        <begin position="956"/>
        <end position="985"/>
    </location>
</feature>
<gene>
    <name evidence="4" type="ORF">KUF71_015517</name>
</gene>
<dbReference type="SUPFAM" id="SSF56672">
    <property type="entry name" value="DNA/RNA polymerases"/>
    <property type="match status" value="1"/>
</dbReference>
<keyword evidence="1" id="KW-0863">Zinc-finger</keyword>
<keyword evidence="5" id="KW-1185">Reference proteome</keyword>
<reference evidence="4" key="2">
    <citation type="journal article" date="2023" name="BMC Genomics">
        <title>Pest status, molecular evolution, and epigenetic factors derived from the genome assembly of Frankliniella fusca, a thysanopteran phytovirus vector.</title>
        <authorList>
            <person name="Catto M.A."/>
            <person name="Labadie P.E."/>
            <person name="Jacobson A.L."/>
            <person name="Kennedy G.G."/>
            <person name="Srinivasan R."/>
            <person name="Hunt B.G."/>
        </authorList>
    </citation>
    <scope>NUCLEOTIDE SEQUENCE</scope>
    <source>
        <strain evidence="4">PL_HMW_Pooled</strain>
    </source>
</reference>
<dbReference type="GO" id="GO:0071897">
    <property type="term" value="P:DNA biosynthetic process"/>
    <property type="evidence" value="ECO:0007669"/>
    <property type="project" value="UniProtKB-ARBA"/>
</dbReference>
<dbReference type="Proteomes" id="UP001219518">
    <property type="component" value="Unassembled WGS sequence"/>
</dbReference>
<feature type="compositionally biased region" description="Polar residues" evidence="2">
    <location>
        <begin position="222"/>
        <end position="242"/>
    </location>
</feature>
<dbReference type="Gene3D" id="3.10.10.10">
    <property type="entry name" value="HIV Type 1 Reverse Transcriptase, subunit A, domain 1"/>
    <property type="match status" value="1"/>
</dbReference>
<sequence>MAAANQNPPPQVQLLQLPAQTLGTMQSFDPNGPITLSQWYQRFSIYCDINAVMNEPLNADGFHLAQPNRRRLLFLHSIGERAFGILHSACLPDDPMTYAIPDLITLLRQHFEPEGLVAANRLTFQSRLQQSNESAREYISALQALAQQCDFGAAYEMSLVNQLIFGLRHPDTRSKIMAPGLSWADAKTIALNDDSHRIQMRTITQAHLQAQGRAVNLVQAQQAPAVTQRPQGPNPNSQKNQSGGQGNAKKFGDCYRCGRQHNCKTCPAVNWDCRKCGKKGHVAKVCRSKPNNTGQKPPQGVKQVMVANPPPAQDSVCSLNIQFLNSLSSAPVNTITNSALSSPPLIRRIQINGVHLDMEVDCGSGASVISIAEFNTRFPGLNYNSSSVTLKSATSPIEVLGELNVCVLYNNLSFQLPLIVCKSIESSLPLLGRPWLDVLSPQWRELLLSPATVISHISSDIPSVDRLKVLYPICFDPNNDRPILGYKATLVLKENAIPVKHRAYKTPFAIVEDVNKILDRMEDQGKAVRVRHATWASPCFPVPKRSGDYRLVVDFKKTLNPQLRVDHYPIPSPEEIFSSLSNSAMFVSLDLKDAYMQLELCPQSQDLCTMNTHRGFYKLLRLPFGVASAAAIFQSVMEEIVINLPDVKTYSYKLVHKKAAFLVVPDALSRLPAPTLVQDLTVNTITTKVATELPVTCEKVASETACDPVLAVVFKSSDAIIKENPFDISGNVEHPARENNTSAGGEDELNDVASTSSKTTYADSDYEENCELTEGAIVNNDFNNASQSTSTELNTVRKMSADEDTEDQSDINSSCSQKNDINGVGTDSGINLAASVYSSPATRKSCFYGSSCYRKNPQHRKDFAHPGDSDYCDSSNNNLGSNSTQTSVVTKDVRPLCEYGSACYRKNPQHRRDFRHDTPKKRNARPAFHFKKISSKVLHFPVDMLDIPSDDDGDFNSGSESDNYNPGESESDDSFVTSDSITDGNSDYDPEAEEEEKTKIRKRKRTNGKKGEKKVKGI</sequence>
<dbReference type="PANTHER" id="PTHR37984:SF9">
    <property type="entry name" value="INTEGRASE CATALYTIC DOMAIN-CONTAINING PROTEIN"/>
    <property type="match status" value="1"/>
</dbReference>
<dbReference type="GO" id="GO:0008270">
    <property type="term" value="F:zinc ion binding"/>
    <property type="evidence" value="ECO:0007669"/>
    <property type="project" value="UniProtKB-KW"/>
</dbReference>
<evidence type="ECO:0000259" key="3">
    <source>
        <dbReference type="PROSITE" id="PS50158"/>
    </source>
</evidence>
<dbReference type="SUPFAM" id="SSF50630">
    <property type="entry name" value="Acid proteases"/>
    <property type="match status" value="1"/>
</dbReference>
<evidence type="ECO:0000256" key="1">
    <source>
        <dbReference type="PROSITE-ProRule" id="PRU00047"/>
    </source>
</evidence>
<dbReference type="InterPro" id="IPR021109">
    <property type="entry name" value="Peptidase_aspartic_dom_sf"/>
</dbReference>
<dbReference type="PROSITE" id="PS50158">
    <property type="entry name" value="ZF_CCHC"/>
    <property type="match status" value="1"/>
</dbReference>
<dbReference type="GO" id="GO:0003676">
    <property type="term" value="F:nucleic acid binding"/>
    <property type="evidence" value="ECO:0007669"/>
    <property type="project" value="InterPro"/>
</dbReference>
<dbReference type="InterPro" id="IPR050951">
    <property type="entry name" value="Retrovirus_Pol_polyprotein"/>
</dbReference>
<feature type="region of interest" description="Disordered" evidence="2">
    <location>
        <begin position="908"/>
        <end position="928"/>
    </location>
</feature>
<evidence type="ECO:0000256" key="2">
    <source>
        <dbReference type="SAM" id="MobiDB-lite"/>
    </source>
</evidence>
<organism evidence="4 5">
    <name type="scientific">Frankliniella fusca</name>
    <dbReference type="NCBI Taxonomy" id="407009"/>
    <lineage>
        <taxon>Eukaryota</taxon>
        <taxon>Metazoa</taxon>
        <taxon>Ecdysozoa</taxon>
        <taxon>Arthropoda</taxon>
        <taxon>Hexapoda</taxon>
        <taxon>Insecta</taxon>
        <taxon>Pterygota</taxon>
        <taxon>Neoptera</taxon>
        <taxon>Paraneoptera</taxon>
        <taxon>Thysanoptera</taxon>
        <taxon>Terebrantia</taxon>
        <taxon>Thripoidea</taxon>
        <taxon>Thripidae</taxon>
        <taxon>Frankliniella</taxon>
    </lineage>
</organism>
<reference evidence="4" key="1">
    <citation type="submission" date="2021-07" db="EMBL/GenBank/DDBJ databases">
        <authorList>
            <person name="Catto M.A."/>
            <person name="Jacobson A."/>
            <person name="Kennedy G."/>
            <person name="Labadie P."/>
            <person name="Hunt B.G."/>
            <person name="Srinivasan R."/>
        </authorList>
    </citation>
    <scope>NUCLEOTIDE SEQUENCE</scope>
    <source>
        <strain evidence="4">PL_HMW_Pooled</strain>
        <tissue evidence="4">Head</tissue>
    </source>
</reference>
<dbReference type="PANTHER" id="PTHR37984">
    <property type="entry name" value="PROTEIN CBG26694"/>
    <property type="match status" value="1"/>
</dbReference>
<feature type="region of interest" description="Disordered" evidence="2">
    <location>
        <begin position="222"/>
        <end position="246"/>
    </location>
</feature>
<feature type="compositionally biased region" description="Acidic residues" evidence="2">
    <location>
        <begin position="986"/>
        <end position="995"/>
    </location>
</feature>
<dbReference type="Pfam" id="PF00078">
    <property type="entry name" value="RVT_1"/>
    <property type="match status" value="1"/>
</dbReference>
<accession>A0AAE1HUT9</accession>
<feature type="region of interest" description="Disordered" evidence="2">
    <location>
        <begin position="726"/>
        <end position="764"/>
    </location>
</feature>
<dbReference type="InterPro" id="IPR000477">
    <property type="entry name" value="RT_dom"/>
</dbReference>
<feature type="compositionally biased region" description="Basic residues" evidence="2">
    <location>
        <begin position="918"/>
        <end position="928"/>
    </location>
</feature>
<dbReference type="InterPro" id="IPR019406">
    <property type="entry name" value="APLF_PBZ"/>
</dbReference>
<keyword evidence="1" id="KW-0862">Zinc</keyword>
<proteinExistence type="predicted"/>
<keyword evidence="1" id="KW-0479">Metal-binding</keyword>
<evidence type="ECO:0000313" key="4">
    <source>
        <dbReference type="EMBL" id="KAK3927211.1"/>
    </source>
</evidence>
<name>A0AAE1HUT9_9NEOP</name>
<feature type="compositionally biased region" description="Polar residues" evidence="2">
    <location>
        <begin position="810"/>
        <end position="820"/>
    </location>
</feature>
<evidence type="ECO:0000313" key="5">
    <source>
        <dbReference type="Proteomes" id="UP001219518"/>
    </source>
</evidence>
<dbReference type="Pfam" id="PF10283">
    <property type="entry name" value="zf-CCHH"/>
    <property type="match status" value="2"/>
</dbReference>
<feature type="region of interest" description="Disordered" evidence="2">
    <location>
        <begin position="947"/>
        <end position="1018"/>
    </location>
</feature>
<feature type="compositionally biased region" description="Basic residues" evidence="2">
    <location>
        <begin position="999"/>
        <end position="1018"/>
    </location>
</feature>
<feature type="domain" description="CCHC-type" evidence="3">
    <location>
        <begin position="273"/>
        <end position="288"/>
    </location>
</feature>
<comment type="caution">
    <text evidence="4">The sequence shown here is derived from an EMBL/GenBank/DDBJ whole genome shotgun (WGS) entry which is preliminary data.</text>
</comment>
<dbReference type="EMBL" id="JAHWGI010001279">
    <property type="protein sequence ID" value="KAK3927211.1"/>
    <property type="molecule type" value="Genomic_DNA"/>
</dbReference>
<feature type="compositionally biased region" description="Polar residues" evidence="2">
    <location>
        <begin position="752"/>
        <end position="762"/>
    </location>
</feature>
<dbReference type="InterPro" id="IPR043502">
    <property type="entry name" value="DNA/RNA_pol_sf"/>
</dbReference>
<dbReference type="AlphaFoldDB" id="A0AAE1HUT9"/>
<protein>
    <recommendedName>
        <fullName evidence="3">CCHC-type domain-containing protein</fullName>
    </recommendedName>
</protein>
<dbReference type="InterPro" id="IPR001878">
    <property type="entry name" value="Znf_CCHC"/>
</dbReference>
<dbReference type="SMART" id="SM00343">
    <property type="entry name" value="ZnF_C2HC"/>
    <property type="match status" value="1"/>
</dbReference>